<comment type="caution">
    <text evidence="2">The sequence shown here is derived from an EMBL/GenBank/DDBJ whole genome shotgun (WGS) entry which is preliminary data.</text>
</comment>
<keyword evidence="3" id="KW-1185">Reference proteome</keyword>
<dbReference type="Pfam" id="PF08867">
    <property type="entry name" value="FRG"/>
    <property type="match status" value="1"/>
</dbReference>
<name>A0AAX0WNV3_9GAMM</name>
<dbReference type="AlphaFoldDB" id="A0AAX0WNV3"/>
<protein>
    <submittedName>
        <fullName evidence="2">FRG domain-containing protein</fullName>
    </submittedName>
</protein>
<evidence type="ECO:0000313" key="3">
    <source>
        <dbReference type="Proteomes" id="UP000192511"/>
    </source>
</evidence>
<evidence type="ECO:0000313" key="2">
    <source>
        <dbReference type="EMBL" id="PNL60057.1"/>
    </source>
</evidence>
<proteinExistence type="predicted"/>
<dbReference type="EMBL" id="NBTX02000004">
    <property type="protein sequence ID" value="PNL60057.1"/>
    <property type="molecule type" value="Genomic_DNA"/>
</dbReference>
<sequence length="63" mass="7569">MSFLTVNKIDWNLICTAQHIGIPTRLLDWTYKPWIAAFFVVGSFKKLKRNQKKYVYGHLIRLW</sequence>
<accession>A0AAX0WNV3</accession>
<evidence type="ECO:0000259" key="1">
    <source>
        <dbReference type="Pfam" id="PF08867"/>
    </source>
</evidence>
<gene>
    <name evidence="2" type="ORF">A6J39_001850</name>
</gene>
<feature type="domain" description="FRG" evidence="1">
    <location>
        <begin position="8"/>
        <end position="43"/>
    </location>
</feature>
<dbReference type="InterPro" id="IPR014966">
    <property type="entry name" value="FRG-dom"/>
</dbReference>
<dbReference type="Proteomes" id="UP000192511">
    <property type="component" value="Unassembled WGS sequence"/>
</dbReference>
<reference evidence="2" key="1">
    <citation type="submission" date="2017-12" db="EMBL/GenBank/DDBJ databases">
        <title>FDA dAtabase for Regulatory Grade micrObial Sequences (FDA-ARGOS): Supporting development and validation of Infectious Disease Dx tests.</title>
        <authorList>
            <person name="Kerrigan L."/>
            <person name="Tallon L.J."/>
            <person name="Sadzewicz L."/>
            <person name="Sengamalay N."/>
            <person name="Ott S."/>
            <person name="Godinez A."/>
            <person name="Nagaraj S."/>
            <person name="Vavikolanu K."/>
            <person name="Vyas G."/>
            <person name="Nadendla S."/>
            <person name="Aluvathingal J."/>
            <person name="Sichtig H."/>
        </authorList>
    </citation>
    <scope>NUCLEOTIDE SEQUENCE [LARGE SCALE GENOMIC DNA]</scope>
    <source>
        <strain evidence="2">FDAARGOS_200</strain>
    </source>
</reference>
<organism evidence="2 3">
    <name type="scientific">Legionella anisa</name>
    <dbReference type="NCBI Taxonomy" id="28082"/>
    <lineage>
        <taxon>Bacteria</taxon>
        <taxon>Pseudomonadati</taxon>
        <taxon>Pseudomonadota</taxon>
        <taxon>Gammaproteobacteria</taxon>
        <taxon>Legionellales</taxon>
        <taxon>Legionellaceae</taxon>
        <taxon>Legionella</taxon>
    </lineage>
</organism>